<protein>
    <submittedName>
        <fullName evidence="2">Acyl carrier protein</fullName>
    </submittedName>
</protein>
<accession>A0A556MUR9</accession>
<dbReference type="InterPro" id="IPR036736">
    <property type="entry name" value="ACP-like_sf"/>
</dbReference>
<dbReference type="OrthoDB" id="9811033at2"/>
<evidence type="ECO:0000313" key="3">
    <source>
        <dbReference type="Proteomes" id="UP000318733"/>
    </source>
</evidence>
<dbReference type="InterPro" id="IPR009081">
    <property type="entry name" value="PP-bd_ACP"/>
</dbReference>
<dbReference type="Gene3D" id="1.10.1200.10">
    <property type="entry name" value="ACP-like"/>
    <property type="match status" value="1"/>
</dbReference>
<dbReference type="RefSeq" id="WP_144247250.1">
    <property type="nucleotide sequence ID" value="NZ_VLPK01000001.1"/>
</dbReference>
<feature type="domain" description="Carrier" evidence="1">
    <location>
        <begin position="1"/>
        <end position="79"/>
    </location>
</feature>
<dbReference type="Proteomes" id="UP000318733">
    <property type="component" value="Unassembled WGS sequence"/>
</dbReference>
<organism evidence="2 3">
    <name type="scientific">Mucilaginibacter corticis</name>
    <dbReference type="NCBI Taxonomy" id="2597670"/>
    <lineage>
        <taxon>Bacteria</taxon>
        <taxon>Pseudomonadati</taxon>
        <taxon>Bacteroidota</taxon>
        <taxon>Sphingobacteriia</taxon>
        <taxon>Sphingobacteriales</taxon>
        <taxon>Sphingobacteriaceae</taxon>
        <taxon>Mucilaginibacter</taxon>
    </lineage>
</organism>
<name>A0A556MUR9_9SPHI</name>
<evidence type="ECO:0000259" key="1">
    <source>
        <dbReference type="PROSITE" id="PS50075"/>
    </source>
</evidence>
<sequence>MEQTEILAKVQDIFRDVLDNEDIVLTPQTTADDVEDWDSLSHIQLIVAIEKAFKIKFTSKEILSWSNVSEMTESIAGKL</sequence>
<dbReference type="Pfam" id="PF00550">
    <property type="entry name" value="PP-binding"/>
    <property type="match status" value="1"/>
</dbReference>
<evidence type="ECO:0000313" key="2">
    <source>
        <dbReference type="EMBL" id="TSJ43684.1"/>
    </source>
</evidence>
<dbReference type="EMBL" id="VLPK01000001">
    <property type="protein sequence ID" value="TSJ43684.1"/>
    <property type="molecule type" value="Genomic_DNA"/>
</dbReference>
<dbReference type="SUPFAM" id="SSF47336">
    <property type="entry name" value="ACP-like"/>
    <property type="match status" value="1"/>
</dbReference>
<comment type="caution">
    <text evidence="2">The sequence shown here is derived from an EMBL/GenBank/DDBJ whole genome shotgun (WGS) entry which is preliminary data.</text>
</comment>
<dbReference type="PROSITE" id="PS50075">
    <property type="entry name" value="CARRIER"/>
    <property type="match status" value="1"/>
</dbReference>
<reference evidence="2 3" key="1">
    <citation type="submission" date="2019-07" db="EMBL/GenBank/DDBJ databases">
        <authorList>
            <person name="Huq M.A."/>
        </authorList>
    </citation>
    <scope>NUCLEOTIDE SEQUENCE [LARGE SCALE GENOMIC DNA]</scope>
    <source>
        <strain evidence="2 3">MAH-19</strain>
    </source>
</reference>
<gene>
    <name evidence="2" type="ORF">FO440_05710</name>
</gene>
<proteinExistence type="predicted"/>
<dbReference type="AlphaFoldDB" id="A0A556MUR9"/>
<keyword evidence="3" id="KW-1185">Reference proteome</keyword>